<keyword evidence="2" id="KW-1185">Reference proteome</keyword>
<evidence type="ECO:0000313" key="2">
    <source>
        <dbReference type="Proteomes" id="UP001552299"/>
    </source>
</evidence>
<dbReference type="Proteomes" id="UP001552299">
    <property type="component" value="Unassembled WGS sequence"/>
</dbReference>
<comment type="caution">
    <text evidence="1">The sequence shown here is derived from an EMBL/GenBank/DDBJ whole genome shotgun (WGS) entry which is preliminary data.</text>
</comment>
<name>A0ABD0UV24_DENTH</name>
<dbReference type="PANTHER" id="PTHR31286">
    <property type="entry name" value="GLYCINE-RICH CELL WALL STRUCTURAL PROTEIN 1.8-LIKE"/>
    <property type="match status" value="1"/>
</dbReference>
<reference evidence="1 2" key="1">
    <citation type="journal article" date="2024" name="Plant Biotechnol. J.">
        <title>Dendrobium thyrsiflorum genome and its molecular insights into genes involved in important horticultural traits.</title>
        <authorList>
            <person name="Chen B."/>
            <person name="Wang J.Y."/>
            <person name="Zheng P.J."/>
            <person name="Li K.L."/>
            <person name="Liang Y.M."/>
            <person name="Chen X.F."/>
            <person name="Zhang C."/>
            <person name="Zhao X."/>
            <person name="He X."/>
            <person name="Zhang G.Q."/>
            <person name="Liu Z.J."/>
            <person name="Xu Q."/>
        </authorList>
    </citation>
    <scope>NUCLEOTIDE SEQUENCE [LARGE SCALE GENOMIC DNA]</scope>
    <source>
        <strain evidence="1">GZMU011</strain>
    </source>
</reference>
<dbReference type="EMBL" id="JANQDX010000011">
    <property type="protein sequence ID" value="KAL0916697.1"/>
    <property type="molecule type" value="Genomic_DNA"/>
</dbReference>
<evidence type="ECO:0000313" key="1">
    <source>
        <dbReference type="EMBL" id="KAL0916697.1"/>
    </source>
</evidence>
<dbReference type="InterPro" id="IPR040256">
    <property type="entry name" value="At4g02000-like"/>
</dbReference>
<protein>
    <recommendedName>
        <fullName evidence="3">DUF4283 domain-containing protein</fullName>
    </recommendedName>
</protein>
<organism evidence="1 2">
    <name type="scientific">Dendrobium thyrsiflorum</name>
    <name type="common">Pinecone-like raceme dendrobium</name>
    <name type="synonym">Orchid</name>
    <dbReference type="NCBI Taxonomy" id="117978"/>
    <lineage>
        <taxon>Eukaryota</taxon>
        <taxon>Viridiplantae</taxon>
        <taxon>Streptophyta</taxon>
        <taxon>Embryophyta</taxon>
        <taxon>Tracheophyta</taxon>
        <taxon>Spermatophyta</taxon>
        <taxon>Magnoliopsida</taxon>
        <taxon>Liliopsida</taxon>
        <taxon>Asparagales</taxon>
        <taxon>Orchidaceae</taxon>
        <taxon>Epidendroideae</taxon>
        <taxon>Malaxideae</taxon>
        <taxon>Dendrobiinae</taxon>
        <taxon>Dendrobium</taxon>
    </lineage>
</organism>
<gene>
    <name evidence="1" type="ORF">M5K25_014226</name>
</gene>
<dbReference type="AlphaFoldDB" id="A0ABD0UV24"/>
<sequence length="423" mass="46569">MAGRLVNLGFLMGKPSSRSFKDALANDSHSSSFPELKISSHRGMPSLWISEGEILALAAPFEFALVVCRVFAHRSYFVNNCYIKLFKWSPMFDVEVKSPIIPIWVSFPHLFTPRILNGLGSLFGQPLITDHATACDSRSSIARVLVELDVTKHYPDRVWVGPENLGYIQEVIMEEFLSYCSQCKSLGHSKLEFCSLNKTPKDALQSNVELVNEKLDLDPLKEVVNVDTGGVSSGLPVPVLTPVVSPKKVLISEVAYSLELMVAPGGLVNDGLEVLELVQETDVSLAVIGKDSLVAFPNASPVLDVVNTELGCVDNVMLNDSLSGKIDVHNEPAMPPSLANNLVEIPVISIFIENLKAQLNLSRHNACLEQIDWLEDLSEKDEWEELQGDEEFDKMINFIANHLVGKALSQGSGKRMGGKNKRK</sequence>
<proteinExistence type="predicted"/>
<evidence type="ECO:0008006" key="3">
    <source>
        <dbReference type="Google" id="ProtNLM"/>
    </source>
</evidence>
<accession>A0ABD0UV24</accession>
<dbReference type="PANTHER" id="PTHR31286:SF180">
    <property type="entry name" value="OS10G0362600 PROTEIN"/>
    <property type="match status" value="1"/>
</dbReference>